<feature type="transmembrane region" description="Helical" evidence="7">
    <location>
        <begin position="50"/>
        <end position="69"/>
    </location>
</feature>
<gene>
    <name evidence="8" type="ORF">HRJ53_00970</name>
</gene>
<evidence type="ECO:0000256" key="3">
    <source>
        <dbReference type="ARBA" id="ARBA00022475"/>
    </source>
</evidence>
<dbReference type="EMBL" id="JACDQQ010000097">
    <property type="protein sequence ID" value="MBA0083544.1"/>
    <property type="molecule type" value="Genomic_DNA"/>
</dbReference>
<proteinExistence type="inferred from homology"/>
<sequence length="70" mass="7636">MNLVPLGNIVAALVFAFIGIVVFIISFMVMDKLTPYHLWKEIVQEHNMALAILVGAMSIGICIIIASAIH</sequence>
<name>A0A7V8NLH8_9BACT</name>
<keyword evidence="6 7" id="KW-0472">Membrane</keyword>
<dbReference type="AlphaFoldDB" id="A0A7V8NLH8"/>
<dbReference type="GO" id="GO:0005886">
    <property type="term" value="C:plasma membrane"/>
    <property type="evidence" value="ECO:0007669"/>
    <property type="project" value="UniProtKB-SubCell"/>
</dbReference>
<comment type="subcellular location">
    <subcellularLocation>
        <location evidence="1">Cell membrane</location>
        <topology evidence="1">Multi-pass membrane protein</topology>
    </subcellularLocation>
</comment>
<dbReference type="InterPro" id="IPR007140">
    <property type="entry name" value="DUF350"/>
</dbReference>
<evidence type="ECO:0000256" key="7">
    <source>
        <dbReference type="SAM" id="Phobius"/>
    </source>
</evidence>
<dbReference type="Proteomes" id="UP000567293">
    <property type="component" value="Unassembled WGS sequence"/>
</dbReference>
<comment type="caution">
    <text evidence="8">The sequence shown here is derived from an EMBL/GenBank/DDBJ whole genome shotgun (WGS) entry which is preliminary data.</text>
</comment>
<keyword evidence="4 7" id="KW-0812">Transmembrane</keyword>
<evidence type="ECO:0000256" key="6">
    <source>
        <dbReference type="ARBA" id="ARBA00023136"/>
    </source>
</evidence>
<evidence type="ECO:0000313" key="8">
    <source>
        <dbReference type="EMBL" id="MBA0083544.1"/>
    </source>
</evidence>
<evidence type="ECO:0000256" key="1">
    <source>
        <dbReference type="ARBA" id="ARBA00004651"/>
    </source>
</evidence>
<feature type="transmembrane region" description="Helical" evidence="7">
    <location>
        <begin position="6"/>
        <end position="29"/>
    </location>
</feature>
<dbReference type="Pfam" id="PF03994">
    <property type="entry name" value="DUF350"/>
    <property type="match status" value="1"/>
</dbReference>
<evidence type="ECO:0000256" key="4">
    <source>
        <dbReference type="ARBA" id="ARBA00022692"/>
    </source>
</evidence>
<evidence type="ECO:0000313" key="9">
    <source>
        <dbReference type="Proteomes" id="UP000567293"/>
    </source>
</evidence>
<keyword evidence="5 7" id="KW-1133">Transmembrane helix</keyword>
<protein>
    <submittedName>
        <fullName evidence="8">DUF350 domain-containing protein</fullName>
    </submittedName>
</protein>
<evidence type="ECO:0000256" key="2">
    <source>
        <dbReference type="ARBA" id="ARBA00005779"/>
    </source>
</evidence>
<reference evidence="8" key="1">
    <citation type="submission" date="2020-06" db="EMBL/GenBank/DDBJ databases">
        <title>Legume-microbial interactions unlock mineral nutrients during tropical forest succession.</title>
        <authorList>
            <person name="Epihov D.Z."/>
        </authorList>
    </citation>
    <scope>NUCLEOTIDE SEQUENCE [LARGE SCALE GENOMIC DNA]</scope>
    <source>
        <strain evidence="8">Pan2503</strain>
    </source>
</reference>
<accession>A0A7V8NLH8</accession>
<keyword evidence="9" id="KW-1185">Reference proteome</keyword>
<evidence type="ECO:0000256" key="5">
    <source>
        <dbReference type="ARBA" id="ARBA00022989"/>
    </source>
</evidence>
<keyword evidence="3" id="KW-1003">Cell membrane</keyword>
<organism evidence="8 9">
    <name type="scientific">Candidatus Acidiferrum panamense</name>
    <dbReference type="NCBI Taxonomy" id="2741543"/>
    <lineage>
        <taxon>Bacteria</taxon>
        <taxon>Pseudomonadati</taxon>
        <taxon>Acidobacteriota</taxon>
        <taxon>Terriglobia</taxon>
        <taxon>Candidatus Acidiferrales</taxon>
        <taxon>Candidatus Acidiferrum</taxon>
    </lineage>
</organism>
<comment type="similarity">
    <text evidence="2">Belongs to the UPF0719 family.</text>
</comment>